<sequence>MERGIDVGNLIDFLADAPPTPRRQLTSLGNEAQFLDAILDQILRPQEEVVPIHERVSLTPTAPPLDSDEEQQDGNIEGHYIPTAPPLEEAQEDVSDLNFLDDQVDGVASEMIEGLIDIYNVVEAKNENITLPPPTEPASPCLDEHSFRLVELATALAGDLTPPEPDRCEMVRCNSWEFNALTTNDSAPEVESDSSTTCSSVESLTQFDSFLQGLSHRDIPRLDEDEIKAIECQCLRSELPRGHLARASMYVAKCEEVTLPQRPRSASPSLVEQSRGVDGDTRLLTP</sequence>
<proteinExistence type="predicted"/>
<evidence type="ECO:0000256" key="1">
    <source>
        <dbReference type="SAM" id="MobiDB-lite"/>
    </source>
</evidence>
<organism evidence="2">
    <name type="scientific">Clastoptera arizonana</name>
    <name type="common">Arizona spittle bug</name>
    <dbReference type="NCBI Taxonomy" id="38151"/>
    <lineage>
        <taxon>Eukaryota</taxon>
        <taxon>Metazoa</taxon>
        <taxon>Ecdysozoa</taxon>
        <taxon>Arthropoda</taxon>
        <taxon>Hexapoda</taxon>
        <taxon>Insecta</taxon>
        <taxon>Pterygota</taxon>
        <taxon>Neoptera</taxon>
        <taxon>Paraneoptera</taxon>
        <taxon>Hemiptera</taxon>
        <taxon>Auchenorrhyncha</taxon>
        <taxon>Cercopoidea</taxon>
        <taxon>Clastopteridae</taxon>
        <taxon>Clastoptera</taxon>
    </lineage>
</organism>
<feature type="region of interest" description="Disordered" evidence="1">
    <location>
        <begin position="55"/>
        <end position="83"/>
    </location>
</feature>
<feature type="compositionally biased region" description="Basic and acidic residues" evidence="1">
    <location>
        <begin position="275"/>
        <end position="286"/>
    </location>
</feature>
<accession>A0A1B6E6X4</accession>
<evidence type="ECO:0000313" key="2">
    <source>
        <dbReference type="EMBL" id="JAS33665.1"/>
    </source>
</evidence>
<dbReference type="EMBL" id="GEDC01003633">
    <property type="protein sequence ID" value="JAS33665.1"/>
    <property type="molecule type" value="Transcribed_RNA"/>
</dbReference>
<reference evidence="2" key="1">
    <citation type="submission" date="2015-12" db="EMBL/GenBank/DDBJ databases">
        <title>De novo transcriptome assembly of four potential Pierce s Disease insect vectors from Arizona vineyards.</title>
        <authorList>
            <person name="Tassone E.E."/>
        </authorList>
    </citation>
    <scope>NUCLEOTIDE SEQUENCE</scope>
</reference>
<dbReference type="AlphaFoldDB" id="A0A1B6E6X4"/>
<name>A0A1B6E6X4_9HEMI</name>
<gene>
    <name evidence="2" type="ORF">g.11747</name>
</gene>
<feature type="non-terminal residue" evidence="2">
    <location>
        <position position="286"/>
    </location>
</feature>
<feature type="region of interest" description="Disordered" evidence="1">
    <location>
        <begin position="261"/>
        <end position="286"/>
    </location>
</feature>
<protein>
    <submittedName>
        <fullName evidence="2">Uncharacterized protein</fullName>
    </submittedName>
</protein>